<keyword evidence="1" id="KW-0812">Transmembrane</keyword>
<gene>
    <name evidence="2" type="ORF">UW23_C0005G0022</name>
</gene>
<evidence type="ECO:0000313" key="3">
    <source>
        <dbReference type="Proteomes" id="UP000034069"/>
    </source>
</evidence>
<feature type="transmembrane region" description="Helical" evidence="1">
    <location>
        <begin position="46"/>
        <end position="68"/>
    </location>
</feature>
<evidence type="ECO:0000313" key="2">
    <source>
        <dbReference type="EMBL" id="KKT36190.1"/>
    </source>
</evidence>
<keyword evidence="1" id="KW-1133">Transmembrane helix</keyword>
<dbReference type="AlphaFoldDB" id="A0A0G1GNU5"/>
<dbReference type="Proteomes" id="UP000034069">
    <property type="component" value="Unassembled WGS sequence"/>
</dbReference>
<evidence type="ECO:0000256" key="1">
    <source>
        <dbReference type="SAM" id="Phobius"/>
    </source>
</evidence>
<proteinExistence type="predicted"/>
<reference evidence="2 3" key="1">
    <citation type="journal article" date="2015" name="Nature">
        <title>rRNA introns, odd ribosomes, and small enigmatic genomes across a large radiation of phyla.</title>
        <authorList>
            <person name="Brown C.T."/>
            <person name="Hug L.A."/>
            <person name="Thomas B.C."/>
            <person name="Sharon I."/>
            <person name="Castelle C.J."/>
            <person name="Singh A."/>
            <person name="Wilkins M.J."/>
            <person name="Williams K.H."/>
            <person name="Banfield J.F."/>
        </authorList>
    </citation>
    <scope>NUCLEOTIDE SEQUENCE [LARGE SCALE GENOMIC DNA]</scope>
</reference>
<organism evidence="2 3">
    <name type="scientific">Candidatus Collierbacteria bacterium GW2011_GWA1_44_12</name>
    <dbReference type="NCBI Taxonomy" id="1618376"/>
    <lineage>
        <taxon>Bacteria</taxon>
        <taxon>Candidatus Collieribacteriota</taxon>
    </lineage>
</organism>
<keyword evidence="1" id="KW-0472">Membrane</keyword>
<sequence length="104" mass="11546">MIFTIGIMVILIMGGILAWLWGRLPPELPWLYSLPWGEQQLIKKEWFAGMLGGLLGLFILTNFVSEWVGSKDEITKNTILAGGLIVVVMYLAGFLRVIGIILGI</sequence>
<protein>
    <submittedName>
        <fullName evidence="2">Uncharacterized protein</fullName>
    </submittedName>
</protein>
<comment type="caution">
    <text evidence="2">The sequence shown here is derived from an EMBL/GenBank/DDBJ whole genome shotgun (WGS) entry which is preliminary data.</text>
</comment>
<dbReference type="EMBL" id="LCHN01000005">
    <property type="protein sequence ID" value="KKT36190.1"/>
    <property type="molecule type" value="Genomic_DNA"/>
</dbReference>
<feature type="transmembrane region" description="Helical" evidence="1">
    <location>
        <begin position="7"/>
        <end position="26"/>
    </location>
</feature>
<accession>A0A0G1GNU5</accession>
<feature type="transmembrane region" description="Helical" evidence="1">
    <location>
        <begin position="80"/>
        <end position="102"/>
    </location>
</feature>
<name>A0A0G1GNU5_9BACT</name>